<dbReference type="InterPro" id="IPR035891">
    <property type="entry name" value="CheY-binding_CheA"/>
</dbReference>
<dbReference type="SUPFAM" id="SSF55052">
    <property type="entry name" value="CheY-binding domain of CheA"/>
    <property type="match status" value="1"/>
</dbReference>
<comment type="caution">
    <text evidence="2">The sequence shown here is derived from an EMBL/GenBank/DDBJ whole genome shotgun (WGS) entry which is preliminary data.</text>
</comment>
<dbReference type="SUPFAM" id="SSF47226">
    <property type="entry name" value="Histidine-containing phosphotransfer domain, HPT domain"/>
    <property type="match status" value="1"/>
</dbReference>
<dbReference type="Gene3D" id="1.20.120.160">
    <property type="entry name" value="HPT domain"/>
    <property type="match status" value="1"/>
</dbReference>
<dbReference type="AlphaFoldDB" id="X0Z8K7"/>
<feature type="domain" description="HPt" evidence="1">
    <location>
        <begin position="1"/>
        <end position="105"/>
    </location>
</feature>
<evidence type="ECO:0000313" key="2">
    <source>
        <dbReference type="EMBL" id="GAG56718.1"/>
    </source>
</evidence>
<accession>X0Z8K7</accession>
<evidence type="ECO:0000259" key="1">
    <source>
        <dbReference type="PROSITE" id="PS50894"/>
    </source>
</evidence>
<name>X0Z8K7_9ZZZZ</name>
<protein>
    <recommendedName>
        <fullName evidence="1">HPt domain-containing protein</fullName>
    </recommendedName>
</protein>
<dbReference type="PROSITE" id="PS50894">
    <property type="entry name" value="HPT"/>
    <property type="match status" value="1"/>
</dbReference>
<proteinExistence type="predicted"/>
<dbReference type="InterPro" id="IPR010808">
    <property type="entry name" value="CheA_P2-bd"/>
</dbReference>
<gene>
    <name evidence="2" type="ORF">S01H4_19476</name>
</gene>
<dbReference type="InterPro" id="IPR036641">
    <property type="entry name" value="HPT_dom_sf"/>
</dbReference>
<dbReference type="InterPro" id="IPR008207">
    <property type="entry name" value="Sig_transdc_His_kin_Hpt_dom"/>
</dbReference>
<dbReference type="EMBL" id="BART01008690">
    <property type="protein sequence ID" value="GAG56718.1"/>
    <property type="molecule type" value="Genomic_DNA"/>
</dbReference>
<organism evidence="2">
    <name type="scientific">marine sediment metagenome</name>
    <dbReference type="NCBI Taxonomy" id="412755"/>
    <lineage>
        <taxon>unclassified sequences</taxon>
        <taxon>metagenomes</taxon>
        <taxon>ecological metagenomes</taxon>
    </lineage>
</organism>
<dbReference type="GO" id="GO:0000155">
    <property type="term" value="F:phosphorelay sensor kinase activity"/>
    <property type="evidence" value="ECO:0007669"/>
    <property type="project" value="InterPro"/>
</dbReference>
<reference evidence="2" key="1">
    <citation type="journal article" date="2014" name="Front. Microbiol.">
        <title>High frequency of phylogenetically diverse reductive dehalogenase-homologous genes in deep subseafloor sedimentary metagenomes.</title>
        <authorList>
            <person name="Kawai M."/>
            <person name="Futagami T."/>
            <person name="Toyoda A."/>
            <person name="Takaki Y."/>
            <person name="Nishi S."/>
            <person name="Hori S."/>
            <person name="Arai W."/>
            <person name="Tsubouchi T."/>
            <person name="Morono Y."/>
            <person name="Uchiyama I."/>
            <person name="Ito T."/>
            <person name="Fujiyama A."/>
            <person name="Inagaki F."/>
            <person name="Takami H."/>
        </authorList>
    </citation>
    <scope>NUCLEOTIDE SEQUENCE</scope>
    <source>
        <strain evidence="2">Expedition CK06-06</strain>
    </source>
</reference>
<dbReference type="Gene3D" id="3.30.70.1110">
    <property type="entry name" value="Histidine kinase CheA-like, P2 response regulator-binding domain"/>
    <property type="match status" value="1"/>
</dbReference>
<sequence length="244" mass="28724">MTSKEEIDMFIFETEGHLQKSRDEIQKFVDNPKDIKPLEELLFSFQALKALSPMVGLNNLSKYCFYFESLLRNAKDTKTTTKKTDDLINIIFDCFEVLDSVLNKVKNGNLEDINDELLKDQKVILDDYESEYEITFINPIPLDEIKTVISDSQNNKFYKIHIKIPETCKFKKVRLYFIFRALNKIGQICWSNPEPLKLESLDSEEFEFEFEFEIYFISHEGIAQEEIAQVLDEILEIEKKSLQQ</sequence>
<dbReference type="InterPro" id="IPR037052">
    <property type="entry name" value="CheA-like_P2_sf"/>
</dbReference>
<dbReference type="Pfam" id="PF07194">
    <property type="entry name" value="P2"/>
    <property type="match status" value="1"/>
</dbReference>